<dbReference type="InterPro" id="IPR032678">
    <property type="entry name" value="tRNA-synt_1_cat_dom"/>
</dbReference>
<dbReference type="SMART" id="SM00208">
    <property type="entry name" value="TNFR"/>
    <property type="match status" value="2"/>
</dbReference>
<dbReference type="SUPFAM" id="SSF52374">
    <property type="entry name" value="Nucleotidylyl transferase"/>
    <property type="match status" value="1"/>
</dbReference>
<keyword evidence="3" id="KW-0067">ATP-binding</keyword>
<dbReference type="PROSITE" id="PS50050">
    <property type="entry name" value="TNFR_NGFR_2"/>
    <property type="match status" value="1"/>
</dbReference>
<gene>
    <name evidence="7" type="ORF">JEQ12_020658</name>
</gene>
<comment type="caution">
    <text evidence="7">The sequence shown here is derived from an EMBL/GenBank/DDBJ whole genome shotgun (WGS) entry which is preliminary data.</text>
</comment>
<dbReference type="AlphaFoldDB" id="A0A836CPV1"/>
<evidence type="ECO:0000313" key="7">
    <source>
        <dbReference type="EMBL" id="KAG5193194.1"/>
    </source>
</evidence>
<feature type="repeat" description="TNFR-Cys" evidence="4">
    <location>
        <begin position="431"/>
        <end position="471"/>
    </location>
</feature>
<comment type="caution">
    <text evidence="4">Lacks conserved residue(s) required for the propagation of feature annotation.</text>
</comment>
<proteinExistence type="predicted"/>
<keyword evidence="2" id="KW-0547">Nucleotide-binding</keyword>
<organism evidence="7 8">
    <name type="scientific">Ovis aries</name>
    <name type="common">Sheep</name>
    <dbReference type="NCBI Taxonomy" id="9940"/>
    <lineage>
        <taxon>Eukaryota</taxon>
        <taxon>Metazoa</taxon>
        <taxon>Chordata</taxon>
        <taxon>Craniata</taxon>
        <taxon>Vertebrata</taxon>
        <taxon>Euteleostomi</taxon>
        <taxon>Mammalia</taxon>
        <taxon>Eutheria</taxon>
        <taxon>Laurasiatheria</taxon>
        <taxon>Artiodactyla</taxon>
        <taxon>Ruminantia</taxon>
        <taxon>Pecora</taxon>
        <taxon>Bovidae</taxon>
        <taxon>Caprinae</taxon>
        <taxon>Ovis</taxon>
    </lineage>
</organism>
<name>A0A836CPV1_SHEEP</name>
<evidence type="ECO:0000256" key="5">
    <source>
        <dbReference type="SAM" id="Phobius"/>
    </source>
</evidence>
<evidence type="ECO:0000256" key="3">
    <source>
        <dbReference type="ARBA" id="ARBA00022840"/>
    </source>
</evidence>
<dbReference type="Pfam" id="PF00020">
    <property type="entry name" value="TNFR_c6"/>
    <property type="match status" value="2"/>
</dbReference>
<dbReference type="PANTHER" id="PTHR10890:SF3">
    <property type="entry name" value="CYSTEINE--TRNA LIGASE, CYTOPLASMIC"/>
    <property type="match status" value="1"/>
</dbReference>
<keyword evidence="5" id="KW-0472">Membrane</keyword>
<dbReference type="PANTHER" id="PTHR10890">
    <property type="entry name" value="CYSTEINYL-TRNA SYNTHETASE"/>
    <property type="match status" value="1"/>
</dbReference>
<dbReference type="Proteomes" id="UP000664991">
    <property type="component" value="Unassembled WGS sequence"/>
</dbReference>
<evidence type="ECO:0000256" key="1">
    <source>
        <dbReference type="ARBA" id="ARBA00022598"/>
    </source>
</evidence>
<evidence type="ECO:0000313" key="8">
    <source>
        <dbReference type="Proteomes" id="UP000664991"/>
    </source>
</evidence>
<dbReference type="Gene3D" id="2.10.50.10">
    <property type="entry name" value="Tumor Necrosis Factor Receptor, subunit A, domain 2"/>
    <property type="match status" value="1"/>
</dbReference>
<dbReference type="InterPro" id="IPR024909">
    <property type="entry name" value="Cys-tRNA/MSH_ligase"/>
</dbReference>
<dbReference type="GO" id="GO:0005737">
    <property type="term" value="C:cytoplasm"/>
    <property type="evidence" value="ECO:0007669"/>
    <property type="project" value="TreeGrafter"/>
</dbReference>
<dbReference type="SUPFAM" id="SSF47616">
    <property type="entry name" value="GST C-terminal domain-like"/>
    <property type="match status" value="2"/>
</dbReference>
<reference evidence="7 8" key="1">
    <citation type="submission" date="2020-12" db="EMBL/GenBank/DDBJ databases">
        <title>De novo assembly of Tibetan sheep genome.</title>
        <authorList>
            <person name="Li X."/>
        </authorList>
    </citation>
    <scope>NUCLEOTIDE SEQUENCE [LARGE SCALE GENOMIC DNA]</scope>
    <source>
        <tissue evidence="7">Heart</tissue>
    </source>
</reference>
<protein>
    <recommendedName>
        <fullName evidence="6">TNFR-Cys domain-containing protein</fullName>
    </recommendedName>
</protein>
<keyword evidence="5" id="KW-1133">Transmembrane helix</keyword>
<dbReference type="FunFam" id="3.40.50.620:FF:000228">
    <property type="entry name" value="Cysteinyl-tRNA synthetase"/>
    <property type="match status" value="1"/>
</dbReference>
<dbReference type="Gene3D" id="3.40.50.620">
    <property type="entry name" value="HUPs"/>
    <property type="match status" value="1"/>
</dbReference>
<dbReference type="GO" id="GO:0005524">
    <property type="term" value="F:ATP binding"/>
    <property type="evidence" value="ECO:0007669"/>
    <property type="project" value="UniProtKB-KW"/>
</dbReference>
<dbReference type="InterPro" id="IPR014729">
    <property type="entry name" value="Rossmann-like_a/b/a_fold"/>
</dbReference>
<dbReference type="GO" id="GO:0006423">
    <property type="term" value="P:cysteinyl-tRNA aminoacylation"/>
    <property type="evidence" value="ECO:0007669"/>
    <property type="project" value="TreeGrafter"/>
</dbReference>
<keyword evidence="1" id="KW-0436">Ligase</keyword>
<feature type="transmembrane region" description="Helical" evidence="5">
    <location>
        <begin position="495"/>
        <end position="518"/>
    </location>
</feature>
<evidence type="ECO:0000256" key="2">
    <source>
        <dbReference type="ARBA" id="ARBA00022741"/>
    </source>
</evidence>
<dbReference type="EMBL" id="JAEMGP010000041">
    <property type="protein sequence ID" value="KAG5193194.1"/>
    <property type="molecule type" value="Genomic_DNA"/>
</dbReference>
<evidence type="ECO:0000256" key="4">
    <source>
        <dbReference type="PROSITE-ProRule" id="PRU00206"/>
    </source>
</evidence>
<evidence type="ECO:0000259" key="6">
    <source>
        <dbReference type="PROSITE" id="PS50050"/>
    </source>
</evidence>
<feature type="transmembrane region" description="Helical" evidence="5">
    <location>
        <begin position="38"/>
        <end position="61"/>
    </location>
</feature>
<feature type="domain" description="TNFR-Cys" evidence="6">
    <location>
        <begin position="431"/>
        <end position="471"/>
    </location>
</feature>
<keyword evidence="5" id="KW-0812">Transmembrane</keyword>
<dbReference type="GO" id="GO:0004817">
    <property type="term" value="F:cysteine-tRNA ligase activity"/>
    <property type="evidence" value="ECO:0007669"/>
    <property type="project" value="TreeGrafter"/>
</dbReference>
<dbReference type="InterPro" id="IPR001368">
    <property type="entry name" value="TNFR/NGFR_Cys_rich_reg"/>
</dbReference>
<accession>A0A836CPV1</accession>
<dbReference type="Pfam" id="PF01406">
    <property type="entry name" value="tRNA-synt_1e"/>
    <property type="match status" value="1"/>
</dbReference>
<sequence length="614" mass="68406">MGLRCARCLCGPQLGWVLGAQQRHPGSSWICRGVSAEVCIAIIVSIVTIVVIVLFAAVYYFCVYRRRTAPDYKAILGISDEAVRVWALDAHLSTRSYVQGFAMSQADVDAFRQLSHVARWFQHVAAILGGPPTAGPPCGLQATGRGRRAQPAWSPPARSEPCQLRLYNSLTRRKDVFVPQDGRRVTWYCCGPIVYDASHMGHARSYISFDILRRVLRDYFKFDVFYCMNITDIDDKIIRRARQNYLFERYRETQPQAAQLLEDVRAALQPFSTKLQETADPDKRQMLERLQRAVAQAAEPLEAALRAGQAGQELDGRVQWKCKVLAFGPEGTILNVKITNQRHENQVQKGYTLRCELAEEGSSTWVDPTGPVFPGCVEKGLLPSYVMMATEKTFCNPGEYEVLGNDSCSRVCPPDQEVVKRCSTTSDQECQCQPGQFYCDSEDCTESCFRCTRCENGATLQPCNATSNAICALNPESGHPGSSWICRGVSAEVCIAIIVAIVAIVAIVVIVFAAYFVYRRRKAPDYKAIPGISDEAVWVWALDAHLSTRSYVQGFAMSQADVDAFRQLSHVARWFRHMTAILGGPPTAGPPCGLQAIFPEVTGVRIHHRVLKRR</sequence>
<dbReference type="InterPro" id="IPR036282">
    <property type="entry name" value="Glutathione-S-Trfase_C_sf"/>
</dbReference>